<accession>A0A9N9W095</accession>
<feature type="compositionally biased region" description="Polar residues" evidence="1">
    <location>
        <begin position="302"/>
        <end position="312"/>
    </location>
</feature>
<proteinExistence type="predicted"/>
<comment type="caution">
    <text evidence="2">The sequence shown here is derived from an EMBL/GenBank/DDBJ whole genome shotgun (WGS) entry which is preliminary data.</text>
</comment>
<reference evidence="2" key="1">
    <citation type="submission" date="2021-10" db="EMBL/GenBank/DDBJ databases">
        <authorList>
            <person name="Piombo E."/>
        </authorList>
    </citation>
    <scope>NUCLEOTIDE SEQUENCE</scope>
</reference>
<keyword evidence="3" id="KW-1185">Reference proteome</keyword>
<feature type="compositionally biased region" description="Low complexity" evidence="1">
    <location>
        <begin position="29"/>
        <end position="57"/>
    </location>
</feature>
<feature type="compositionally biased region" description="Polar residues" evidence="1">
    <location>
        <begin position="186"/>
        <end position="199"/>
    </location>
</feature>
<feature type="compositionally biased region" description="Polar residues" evidence="1">
    <location>
        <begin position="93"/>
        <end position="111"/>
    </location>
</feature>
<feature type="compositionally biased region" description="Polar residues" evidence="1">
    <location>
        <begin position="383"/>
        <end position="417"/>
    </location>
</feature>
<dbReference type="EMBL" id="CABFNQ020000754">
    <property type="protein sequence ID" value="CAH0035353.1"/>
    <property type="molecule type" value="Genomic_DNA"/>
</dbReference>
<feature type="compositionally biased region" description="Low complexity" evidence="1">
    <location>
        <begin position="290"/>
        <end position="301"/>
    </location>
</feature>
<protein>
    <submittedName>
        <fullName evidence="2">Uncharacterized protein</fullName>
    </submittedName>
</protein>
<feature type="region of interest" description="Disordered" evidence="1">
    <location>
        <begin position="285"/>
        <end position="417"/>
    </location>
</feature>
<dbReference type="OrthoDB" id="10492865at2759"/>
<feature type="compositionally biased region" description="Polar residues" evidence="1">
    <location>
        <begin position="320"/>
        <end position="332"/>
    </location>
</feature>
<evidence type="ECO:0000256" key="1">
    <source>
        <dbReference type="SAM" id="MobiDB-lite"/>
    </source>
</evidence>
<feature type="compositionally biased region" description="Polar residues" evidence="1">
    <location>
        <begin position="226"/>
        <end position="237"/>
    </location>
</feature>
<evidence type="ECO:0000313" key="2">
    <source>
        <dbReference type="EMBL" id="CAH0035353.1"/>
    </source>
</evidence>
<name>A0A9N9W095_9HYPO</name>
<feature type="compositionally biased region" description="Polar residues" evidence="1">
    <location>
        <begin position="1"/>
        <end position="27"/>
    </location>
</feature>
<sequence length="527" mass="52464">MPSTPFGSLGTPSVTGSRSSAPWNDTATGGISLSGSGMSLPTSLGTGSSGSLIATGSEASSGSWNSTATGGVSSLLGTLATGTTAPTPPRASIGSTSIETQASGSWNGTTTPASGLPGTGSLSLSPSSSLDSSAASSRQTSGSWNSTNSGSLTPPTGSLTGNLSGTGMGSPAPSTPGSSLGTGSPVASSMNGTATNGMTPSDGGAWGETTTTASGPSGTPPASGPWNTTTGSWTSPIGSGAGTVISPPTTFPTPFSPSATIGTGLSAPWNNTAGTVLSSGGLTGSGGWSSGATPTGSTPVSIQSTASHNGTSIHGGGGTPSSDIAGNSTQPVSQPPWGTDRPWQTGPGSLSLTESGSWNSTTGSAASSGIASGSGMTGSISTFQGSSPITGTSARPSQLSDSWNSTGTPFGSPSGTLTKYRAGLKPSRGISNSELRVMEFNMELGYEHPRNVSAYKLYPLRAVSHSEHRIYRHLITDPVRIWLLEWQYGHRDSFRSHRSNWHLVTHAFGVGAIEHHYKESEHGISET</sequence>
<feature type="compositionally biased region" description="Low complexity" evidence="1">
    <location>
        <begin position="112"/>
        <end position="185"/>
    </location>
</feature>
<feature type="compositionally biased region" description="Low complexity" evidence="1">
    <location>
        <begin position="355"/>
        <end position="382"/>
    </location>
</feature>
<organism evidence="2 3">
    <name type="scientific">Clonostachys rhizophaga</name>
    <dbReference type="NCBI Taxonomy" id="160324"/>
    <lineage>
        <taxon>Eukaryota</taxon>
        <taxon>Fungi</taxon>
        <taxon>Dikarya</taxon>
        <taxon>Ascomycota</taxon>
        <taxon>Pezizomycotina</taxon>
        <taxon>Sordariomycetes</taxon>
        <taxon>Hypocreomycetidae</taxon>
        <taxon>Hypocreales</taxon>
        <taxon>Bionectriaceae</taxon>
        <taxon>Clonostachys</taxon>
    </lineage>
</organism>
<feature type="region of interest" description="Disordered" evidence="1">
    <location>
        <begin position="1"/>
        <end position="248"/>
    </location>
</feature>
<evidence type="ECO:0000313" key="3">
    <source>
        <dbReference type="Proteomes" id="UP000696573"/>
    </source>
</evidence>
<feature type="compositionally biased region" description="Low complexity" evidence="1">
    <location>
        <begin position="66"/>
        <end position="85"/>
    </location>
</feature>
<dbReference type="AlphaFoldDB" id="A0A9N9W095"/>
<gene>
    <name evidence="2" type="ORF">CRHIZ90672A_00015446</name>
</gene>
<dbReference type="Proteomes" id="UP000696573">
    <property type="component" value="Unassembled WGS sequence"/>
</dbReference>